<dbReference type="Proteomes" id="UP000887565">
    <property type="component" value="Unplaced"/>
</dbReference>
<dbReference type="AlphaFoldDB" id="A0A915L0M2"/>
<proteinExistence type="predicted"/>
<name>A0A915L0M2_ROMCU</name>
<evidence type="ECO:0000313" key="2">
    <source>
        <dbReference type="WBParaSite" id="nRc.2.0.1.t44729-RA"/>
    </source>
</evidence>
<reference evidence="2" key="1">
    <citation type="submission" date="2022-11" db="UniProtKB">
        <authorList>
            <consortium name="WormBaseParasite"/>
        </authorList>
    </citation>
    <scope>IDENTIFICATION</scope>
</reference>
<keyword evidence="1" id="KW-1185">Reference proteome</keyword>
<evidence type="ECO:0000313" key="1">
    <source>
        <dbReference type="Proteomes" id="UP000887565"/>
    </source>
</evidence>
<organism evidence="1 2">
    <name type="scientific">Romanomermis culicivorax</name>
    <name type="common">Nematode worm</name>
    <dbReference type="NCBI Taxonomy" id="13658"/>
    <lineage>
        <taxon>Eukaryota</taxon>
        <taxon>Metazoa</taxon>
        <taxon>Ecdysozoa</taxon>
        <taxon>Nematoda</taxon>
        <taxon>Enoplea</taxon>
        <taxon>Dorylaimia</taxon>
        <taxon>Mermithida</taxon>
        <taxon>Mermithoidea</taxon>
        <taxon>Mermithidae</taxon>
        <taxon>Romanomermis</taxon>
    </lineage>
</organism>
<dbReference type="WBParaSite" id="nRc.2.0.1.t44729-RA">
    <property type="protein sequence ID" value="nRc.2.0.1.t44729-RA"/>
    <property type="gene ID" value="nRc.2.0.1.g44729"/>
</dbReference>
<accession>A0A915L0M2</accession>
<sequence>MAVSMIGAKSSRKNIIKIATWPVQRKPATEEMRPRYEPDTFFAKSMFLSEKFRICEIFWALSPNSENHFGYSKPQKEAVLVGAFNKIKTKTQMIK</sequence>
<protein>
    <submittedName>
        <fullName evidence="2">Uncharacterized protein</fullName>
    </submittedName>
</protein>